<protein>
    <recommendedName>
        <fullName evidence="1">Transglutaminase-like domain-containing protein</fullName>
    </recommendedName>
</protein>
<proteinExistence type="predicted"/>
<accession>A0A1C0YNG0</accession>
<comment type="caution">
    <text evidence="2">The sequence shown here is derived from an EMBL/GenBank/DDBJ whole genome shotgun (WGS) entry which is preliminary data.</text>
</comment>
<dbReference type="InterPro" id="IPR013589">
    <property type="entry name" value="Bac_transglu_N"/>
</dbReference>
<dbReference type="SUPFAM" id="SSF54001">
    <property type="entry name" value="Cysteine proteinases"/>
    <property type="match status" value="1"/>
</dbReference>
<dbReference type="InterPro" id="IPR038765">
    <property type="entry name" value="Papain-like_cys_pep_sf"/>
</dbReference>
<keyword evidence="3" id="KW-1185">Reference proteome</keyword>
<dbReference type="EMBL" id="MASJ01000001">
    <property type="protein sequence ID" value="OCS88706.1"/>
    <property type="molecule type" value="Genomic_DNA"/>
</dbReference>
<dbReference type="Proteomes" id="UP000093199">
    <property type="component" value="Unassembled WGS sequence"/>
</dbReference>
<dbReference type="OrthoDB" id="9787782at2"/>
<dbReference type="SMART" id="SM00460">
    <property type="entry name" value="TGc"/>
    <property type="match status" value="1"/>
</dbReference>
<name>A0A1C0YNG0_9BACL</name>
<evidence type="ECO:0000259" key="1">
    <source>
        <dbReference type="SMART" id="SM00460"/>
    </source>
</evidence>
<sequence>MKYEIIHTNIFKYESPVEQSLNTIRLKPRNNECQRLVSYNVKINPVSLTKEYLDIWRNHVENFFIAGKHDELSIVSHSVVSVQKAPYVYQLQFSEEMRNIFYSQLFHEHYLAYLMTSQYTTLSEAQLQQILRIVGSPKKNPVKFACDLMTYLYHTMTYDPEATDVTTTAQQAFELKRGVCQDYTQIMLGVLRHCGIPARYISGYLYVGEGDDLIGDVATHAWVEIMVPGIGWVGLDPTNNVEVLENHINVCVGRDFRDVSPVEGVYQGGNNTLEVTVEVKQIKHL</sequence>
<evidence type="ECO:0000313" key="3">
    <source>
        <dbReference type="Proteomes" id="UP000093199"/>
    </source>
</evidence>
<gene>
    <name evidence="2" type="ORF">A6M13_02355</name>
</gene>
<dbReference type="Pfam" id="PF08379">
    <property type="entry name" value="Bact_transglu_N"/>
    <property type="match status" value="1"/>
</dbReference>
<evidence type="ECO:0000313" key="2">
    <source>
        <dbReference type="EMBL" id="OCS88706.1"/>
    </source>
</evidence>
<dbReference type="InterPro" id="IPR002931">
    <property type="entry name" value="Transglutaminase-like"/>
</dbReference>
<dbReference type="Gene3D" id="3.10.620.30">
    <property type="match status" value="1"/>
</dbReference>
<dbReference type="PANTHER" id="PTHR33490:SF6">
    <property type="entry name" value="SLL1049 PROTEIN"/>
    <property type="match status" value="1"/>
</dbReference>
<dbReference type="STRING" id="33978.A6M13_02355"/>
<feature type="domain" description="Transglutaminase-like" evidence="1">
    <location>
        <begin position="172"/>
        <end position="239"/>
    </location>
</feature>
<organism evidence="2 3">
    <name type="scientific">Caryophanon tenue</name>
    <dbReference type="NCBI Taxonomy" id="33978"/>
    <lineage>
        <taxon>Bacteria</taxon>
        <taxon>Bacillati</taxon>
        <taxon>Bacillota</taxon>
        <taxon>Bacilli</taxon>
        <taxon>Bacillales</taxon>
        <taxon>Caryophanaceae</taxon>
        <taxon>Caryophanon</taxon>
    </lineage>
</organism>
<reference evidence="2 3" key="1">
    <citation type="submission" date="2016-07" db="EMBL/GenBank/DDBJ databases">
        <title>Caryophanon tenue genome sequencing.</title>
        <authorList>
            <person name="Verma A."/>
            <person name="Pal Y."/>
            <person name="Krishnamurthi S."/>
        </authorList>
    </citation>
    <scope>NUCLEOTIDE SEQUENCE [LARGE SCALE GENOMIC DNA]</scope>
    <source>
        <strain evidence="2 3">DSM 14152</strain>
    </source>
</reference>
<dbReference type="AlphaFoldDB" id="A0A1C0YNG0"/>
<dbReference type="RefSeq" id="WP_066542564.1">
    <property type="nucleotide sequence ID" value="NZ_MASJ01000001.1"/>
</dbReference>
<dbReference type="Pfam" id="PF01841">
    <property type="entry name" value="Transglut_core"/>
    <property type="match status" value="1"/>
</dbReference>
<dbReference type="PANTHER" id="PTHR33490">
    <property type="entry name" value="BLR5614 PROTEIN-RELATED"/>
    <property type="match status" value="1"/>
</dbReference>